<protein>
    <submittedName>
        <fullName evidence="1">Uncharacterized protein</fullName>
    </submittedName>
</protein>
<evidence type="ECO:0000313" key="2">
    <source>
        <dbReference type="Proteomes" id="UP000297385"/>
    </source>
</evidence>
<dbReference type="RefSeq" id="WP_134461461.1">
    <property type="nucleotide sequence ID" value="NZ_JBHMFL010000169.1"/>
</dbReference>
<dbReference type="GeneID" id="97303111"/>
<comment type="caution">
    <text evidence="1">The sequence shown here is derived from an EMBL/GenBank/DDBJ whole genome shotgun (WGS) entry which is preliminary data.</text>
</comment>
<name>A0A4Y8MRU8_9BURK</name>
<sequence>MQLTVIFVKNNDKSGGCGGSESVASWPVLVQQNFPDGVGSHANRPNHQPTGAQMNSLKTPLMAVSPYLATSIKTAAARVSAGQKPSLYTIMLQAPMNALASNVSDRADVSSVAILGYN</sequence>
<accession>A0A4Y8MRU8</accession>
<gene>
    <name evidence="1" type="ORF">E2553_24870</name>
</gene>
<proteinExistence type="predicted"/>
<organism evidence="1 2">
    <name type="scientific">Paraburkholderia dipogonis</name>
    <dbReference type="NCBI Taxonomy" id="1211383"/>
    <lineage>
        <taxon>Bacteria</taxon>
        <taxon>Pseudomonadati</taxon>
        <taxon>Pseudomonadota</taxon>
        <taxon>Betaproteobacteria</taxon>
        <taxon>Burkholderiales</taxon>
        <taxon>Burkholderiaceae</taxon>
        <taxon>Paraburkholderia</taxon>
    </lineage>
</organism>
<dbReference type="EMBL" id="SNVI01000002">
    <property type="protein sequence ID" value="TFE40023.1"/>
    <property type="molecule type" value="Genomic_DNA"/>
</dbReference>
<reference evidence="1 2" key="1">
    <citation type="submission" date="2019-03" db="EMBL/GenBank/DDBJ databases">
        <title>Complete Genome Sequence of Paraburkholderia dipogonis ICMP 19430T, a Nitrogen-fixing Symbiont of the South African Invasive Legume Dipogon lignosus in New Zealand.</title>
        <authorList>
            <person name="De Meyer S.E."/>
        </authorList>
    </citation>
    <scope>NUCLEOTIDE SEQUENCE [LARGE SCALE GENOMIC DNA]</scope>
    <source>
        <strain evidence="1 2">ICMP 19430</strain>
    </source>
</reference>
<dbReference type="AlphaFoldDB" id="A0A4Y8MRU8"/>
<dbReference type="Proteomes" id="UP000297385">
    <property type="component" value="Unassembled WGS sequence"/>
</dbReference>
<evidence type="ECO:0000313" key="1">
    <source>
        <dbReference type="EMBL" id="TFE40023.1"/>
    </source>
</evidence>